<sequence length="171" mass="19391">MRGYILALIGVGMRRVIEGIWGRKSTQKADGMHKILPKMASFGTLGTGFWKPLRPVKLGVGQSSKALRAGQNGLKLVAYVYSKLVTDKWSRLDIAEKNSEQEEAICMRKRRWKLRIKGKIRHFIWRCVGTSTMSWSNLATKGVIIDPICKIYGEEPELQILVVKIVLHQNL</sequence>
<dbReference type="AlphaFoldDB" id="A0A5A7P724"/>
<comment type="caution">
    <text evidence="1">The sequence shown here is derived from an EMBL/GenBank/DDBJ whole genome shotgun (WGS) entry which is preliminary data.</text>
</comment>
<dbReference type="EMBL" id="BKCP01002780">
    <property type="protein sequence ID" value="GER28580.1"/>
    <property type="molecule type" value="Genomic_DNA"/>
</dbReference>
<dbReference type="Proteomes" id="UP000325081">
    <property type="component" value="Unassembled WGS sequence"/>
</dbReference>
<gene>
    <name evidence="1" type="ORF">STAS_04386</name>
</gene>
<organism evidence="1 2">
    <name type="scientific">Striga asiatica</name>
    <name type="common">Asiatic witchweed</name>
    <name type="synonym">Buchnera asiatica</name>
    <dbReference type="NCBI Taxonomy" id="4170"/>
    <lineage>
        <taxon>Eukaryota</taxon>
        <taxon>Viridiplantae</taxon>
        <taxon>Streptophyta</taxon>
        <taxon>Embryophyta</taxon>
        <taxon>Tracheophyta</taxon>
        <taxon>Spermatophyta</taxon>
        <taxon>Magnoliopsida</taxon>
        <taxon>eudicotyledons</taxon>
        <taxon>Gunneridae</taxon>
        <taxon>Pentapetalae</taxon>
        <taxon>asterids</taxon>
        <taxon>lamiids</taxon>
        <taxon>Lamiales</taxon>
        <taxon>Orobanchaceae</taxon>
        <taxon>Buchnereae</taxon>
        <taxon>Striga</taxon>
    </lineage>
</organism>
<proteinExistence type="predicted"/>
<accession>A0A5A7P724</accession>
<name>A0A5A7P724_STRAF</name>
<evidence type="ECO:0000313" key="2">
    <source>
        <dbReference type="Proteomes" id="UP000325081"/>
    </source>
</evidence>
<protein>
    <submittedName>
        <fullName evidence="1">Ribonuclease H-like superfamily protein</fullName>
    </submittedName>
</protein>
<keyword evidence="2" id="KW-1185">Reference proteome</keyword>
<reference evidence="2" key="1">
    <citation type="journal article" date="2019" name="Curr. Biol.">
        <title>Genome Sequence of Striga asiatica Provides Insight into the Evolution of Plant Parasitism.</title>
        <authorList>
            <person name="Yoshida S."/>
            <person name="Kim S."/>
            <person name="Wafula E.K."/>
            <person name="Tanskanen J."/>
            <person name="Kim Y.M."/>
            <person name="Honaas L."/>
            <person name="Yang Z."/>
            <person name="Spallek T."/>
            <person name="Conn C.E."/>
            <person name="Ichihashi Y."/>
            <person name="Cheong K."/>
            <person name="Cui S."/>
            <person name="Der J.P."/>
            <person name="Gundlach H."/>
            <person name="Jiao Y."/>
            <person name="Hori C."/>
            <person name="Ishida J.K."/>
            <person name="Kasahara H."/>
            <person name="Kiba T."/>
            <person name="Kim M.S."/>
            <person name="Koo N."/>
            <person name="Laohavisit A."/>
            <person name="Lee Y.H."/>
            <person name="Lumba S."/>
            <person name="McCourt P."/>
            <person name="Mortimer J.C."/>
            <person name="Mutuku J.M."/>
            <person name="Nomura T."/>
            <person name="Sasaki-Sekimoto Y."/>
            <person name="Seto Y."/>
            <person name="Wang Y."/>
            <person name="Wakatake T."/>
            <person name="Sakakibara H."/>
            <person name="Demura T."/>
            <person name="Yamaguchi S."/>
            <person name="Yoneyama K."/>
            <person name="Manabe R.I."/>
            <person name="Nelson D.C."/>
            <person name="Schulman A.H."/>
            <person name="Timko M.P."/>
            <person name="dePamphilis C.W."/>
            <person name="Choi D."/>
            <person name="Shirasu K."/>
        </authorList>
    </citation>
    <scope>NUCLEOTIDE SEQUENCE [LARGE SCALE GENOMIC DNA]</scope>
    <source>
        <strain evidence="2">cv. UVA1</strain>
    </source>
</reference>
<evidence type="ECO:0000313" key="1">
    <source>
        <dbReference type="EMBL" id="GER28580.1"/>
    </source>
</evidence>